<evidence type="ECO:0000313" key="3">
    <source>
        <dbReference type="Proteomes" id="UP000184774"/>
    </source>
</evidence>
<organism evidence="2 3">
    <name type="scientific">Vibrio spartinae</name>
    <dbReference type="NCBI Taxonomy" id="1918945"/>
    <lineage>
        <taxon>Bacteria</taxon>
        <taxon>Pseudomonadati</taxon>
        <taxon>Pseudomonadota</taxon>
        <taxon>Gammaproteobacteria</taxon>
        <taxon>Vibrionales</taxon>
        <taxon>Vibrionaceae</taxon>
        <taxon>Vibrio</taxon>
    </lineage>
</organism>
<protein>
    <submittedName>
        <fullName evidence="2">Uncharacterized protein</fullName>
    </submittedName>
</protein>
<dbReference type="Proteomes" id="UP000184774">
    <property type="component" value="Unassembled WGS sequence"/>
</dbReference>
<evidence type="ECO:0000256" key="1">
    <source>
        <dbReference type="SAM" id="SignalP"/>
    </source>
</evidence>
<dbReference type="AlphaFoldDB" id="A0A1N6LZB3"/>
<evidence type="ECO:0000313" key="2">
    <source>
        <dbReference type="EMBL" id="SIO92525.1"/>
    </source>
</evidence>
<feature type="signal peptide" evidence="1">
    <location>
        <begin position="1"/>
        <end position="19"/>
    </location>
</feature>
<keyword evidence="1" id="KW-0732">Signal</keyword>
<feature type="chain" id="PRO_5012817102" evidence="1">
    <location>
        <begin position="20"/>
        <end position="108"/>
    </location>
</feature>
<gene>
    <name evidence="2" type="ORF">VSP9026_00138</name>
</gene>
<dbReference type="OrthoDB" id="5903962at2"/>
<dbReference type="RefSeq" id="WP_074371162.1">
    <property type="nucleotide sequence ID" value="NZ_AP024908.1"/>
</dbReference>
<sequence>MVKHVFYLSFLLISFSSVADIQLDRSQIYTVPKGENWSITNIDKADCNICTTDIFVKSGQVRINGIWVAGKFKFILPKKYEIIFHSGATFGLGDVMRKITVKKLILNK</sequence>
<proteinExistence type="predicted"/>
<dbReference type="EMBL" id="FSSB01000001">
    <property type="protein sequence ID" value="SIO92525.1"/>
    <property type="molecule type" value="Genomic_DNA"/>
</dbReference>
<reference evidence="2 3" key="1">
    <citation type="submission" date="2016-12" db="EMBL/GenBank/DDBJ databases">
        <authorList>
            <person name="Song W.-J."/>
            <person name="Kurnit D.M."/>
        </authorList>
    </citation>
    <scope>NUCLEOTIDE SEQUENCE [LARGE SCALE GENOMIC DNA]</scope>
    <source>
        <strain evidence="2 3">CECT 9026</strain>
    </source>
</reference>
<accession>A0A1N6LZB3</accession>
<name>A0A1N6LZB3_9VIBR</name>